<feature type="region of interest" description="Disordered" evidence="1">
    <location>
        <begin position="1"/>
        <end position="129"/>
    </location>
</feature>
<evidence type="ECO:0000313" key="2">
    <source>
        <dbReference type="EMBL" id="KAK4192323.1"/>
    </source>
</evidence>
<dbReference type="EMBL" id="MU864355">
    <property type="protein sequence ID" value="KAK4192323.1"/>
    <property type="molecule type" value="Genomic_DNA"/>
</dbReference>
<feature type="region of interest" description="Disordered" evidence="1">
    <location>
        <begin position="250"/>
        <end position="341"/>
    </location>
</feature>
<proteinExistence type="predicted"/>
<comment type="caution">
    <text evidence="2">The sequence shown here is derived from an EMBL/GenBank/DDBJ whole genome shotgun (WGS) entry which is preliminary data.</text>
</comment>
<sequence length="470" mass="50447">MAPAKKATASHSTPASSKIKKQSTEEEDMPTPRNSITVASRIIPARTPSASPSSGAESPLSSSHSSPTEKAAPTISAKSVQQAAPEVVMDGVSRAHTPASPDTVSNGSGRGKFSVDANGVSDSKKNSAPPVQAVVTGAGQTQDQQPKHHPSYERYTFEHADNIEELTIRQLEEDISAYHYDLDFCHAHLDDHDLTPQETRTLQLRTLDLGHQIRHCLHKIEQTRWQLHKNRPPTNLRPIHGGLGAPLIAVSSSGGASGNGLNGGGGSSGRSQQPSSKLGSAATQGANFGTPLAYHDSKHSGTPLSSAPGKRPAASYPPQEDEETSGGPIKKAKRSSPEELDFEIEESDKVITALQRLGFWNCRLCSAPKYLLAGTGRTPAMPCKWPLKDISKMITHFTEMHSEHEGAERCAELGDALAKNRGPFEYWLRKTRAQSVGNGTVIDEAIAELQQGRMPQLLRRHSRAAASMAT</sequence>
<dbReference type="Proteomes" id="UP001302126">
    <property type="component" value="Unassembled WGS sequence"/>
</dbReference>
<name>A0AAN7AM87_9PEZI</name>
<keyword evidence="3" id="KW-1185">Reference proteome</keyword>
<reference evidence="2" key="2">
    <citation type="submission" date="2023-05" db="EMBL/GenBank/DDBJ databases">
        <authorList>
            <consortium name="Lawrence Berkeley National Laboratory"/>
            <person name="Steindorff A."/>
            <person name="Hensen N."/>
            <person name="Bonometti L."/>
            <person name="Westerberg I."/>
            <person name="Brannstrom I.O."/>
            <person name="Guillou S."/>
            <person name="Cros-Aarteil S."/>
            <person name="Calhoun S."/>
            <person name="Haridas S."/>
            <person name="Kuo A."/>
            <person name="Mondo S."/>
            <person name="Pangilinan J."/>
            <person name="Riley R."/>
            <person name="Labutti K."/>
            <person name="Andreopoulos B."/>
            <person name="Lipzen A."/>
            <person name="Chen C."/>
            <person name="Yanf M."/>
            <person name="Daum C."/>
            <person name="Ng V."/>
            <person name="Clum A."/>
            <person name="Ohm R."/>
            <person name="Martin F."/>
            <person name="Silar P."/>
            <person name="Natvig D."/>
            <person name="Lalanne C."/>
            <person name="Gautier V."/>
            <person name="Ament-Velasquez S.L."/>
            <person name="Kruys A."/>
            <person name="Hutchinson M.I."/>
            <person name="Powell A.J."/>
            <person name="Barry K."/>
            <person name="Miller A.N."/>
            <person name="Grigoriev I.V."/>
            <person name="Debuchy R."/>
            <person name="Gladieux P."/>
            <person name="Thoren M.H."/>
            <person name="Johannesson H."/>
        </authorList>
    </citation>
    <scope>NUCLEOTIDE SEQUENCE</scope>
    <source>
        <strain evidence="2">PSN309</strain>
    </source>
</reference>
<protein>
    <submittedName>
        <fullName evidence="2">Uncharacterized protein</fullName>
    </submittedName>
</protein>
<organism evidence="2 3">
    <name type="scientific">Podospora australis</name>
    <dbReference type="NCBI Taxonomy" id="1536484"/>
    <lineage>
        <taxon>Eukaryota</taxon>
        <taxon>Fungi</taxon>
        <taxon>Dikarya</taxon>
        <taxon>Ascomycota</taxon>
        <taxon>Pezizomycotina</taxon>
        <taxon>Sordariomycetes</taxon>
        <taxon>Sordariomycetidae</taxon>
        <taxon>Sordariales</taxon>
        <taxon>Podosporaceae</taxon>
        <taxon>Podospora</taxon>
    </lineage>
</organism>
<evidence type="ECO:0000313" key="3">
    <source>
        <dbReference type="Proteomes" id="UP001302126"/>
    </source>
</evidence>
<feature type="compositionally biased region" description="Low complexity" evidence="1">
    <location>
        <begin position="48"/>
        <end position="66"/>
    </location>
</feature>
<gene>
    <name evidence="2" type="ORF">QBC35DRAFT_484928</name>
</gene>
<dbReference type="AlphaFoldDB" id="A0AAN7AM87"/>
<feature type="compositionally biased region" description="Polar residues" evidence="1">
    <location>
        <begin position="277"/>
        <end position="287"/>
    </location>
</feature>
<reference evidence="2" key="1">
    <citation type="journal article" date="2023" name="Mol. Phylogenet. Evol.">
        <title>Genome-scale phylogeny and comparative genomics of the fungal order Sordariales.</title>
        <authorList>
            <person name="Hensen N."/>
            <person name="Bonometti L."/>
            <person name="Westerberg I."/>
            <person name="Brannstrom I.O."/>
            <person name="Guillou S."/>
            <person name="Cros-Aarteil S."/>
            <person name="Calhoun S."/>
            <person name="Haridas S."/>
            <person name="Kuo A."/>
            <person name="Mondo S."/>
            <person name="Pangilinan J."/>
            <person name="Riley R."/>
            <person name="LaButti K."/>
            <person name="Andreopoulos B."/>
            <person name="Lipzen A."/>
            <person name="Chen C."/>
            <person name="Yan M."/>
            <person name="Daum C."/>
            <person name="Ng V."/>
            <person name="Clum A."/>
            <person name="Steindorff A."/>
            <person name="Ohm R.A."/>
            <person name="Martin F."/>
            <person name="Silar P."/>
            <person name="Natvig D.O."/>
            <person name="Lalanne C."/>
            <person name="Gautier V."/>
            <person name="Ament-Velasquez S.L."/>
            <person name="Kruys A."/>
            <person name="Hutchinson M.I."/>
            <person name="Powell A.J."/>
            <person name="Barry K."/>
            <person name="Miller A.N."/>
            <person name="Grigoriev I.V."/>
            <person name="Debuchy R."/>
            <person name="Gladieux P."/>
            <person name="Hiltunen Thoren M."/>
            <person name="Johannesson H."/>
        </authorList>
    </citation>
    <scope>NUCLEOTIDE SEQUENCE</scope>
    <source>
        <strain evidence="2">PSN309</strain>
    </source>
</reference>
<evidence type="ECO:0000256" key="1">
    <source>
        <dbReference type="SAM" id="MobiDB-lite"/>
    </source>
</evidence>
<accession>A0AAN7AM87</accession>
<feature type="compositionally biased region" description="Gly residues" evidence="1">
    <location>
        <begin position="255"/>
        <end position="268"/>
    </location>
</feature>